<comment type="caution">
    <text evidence="2">The sequence shown here is derived from an EMBL/GenBank/DDBJ whole genome shotgun (WGS) entry which is preliminary data.</text>
</comment>
<evidence type="ECO:0000313" key="2">
    <source>
        <dbReference type="EMBL" id="RIY35607.1"/>
    </source>
</evidence>
<dbReference type="RefSeq" id="WP_119534581.1">
    <property type="nucleotide sequence ID" value="NZ_NRJF01000083.1"/>
</dbReference>
<feature type="signal peptide" evidence="1">
    <location>
        <begin position="1"/>
        <end position="23"/>
    </location>
</feature>
<evidence type="ECO:0008006" key="4">
    <source>
        <dbReference type="Google" id="ProtNLM"/>
    </source>
</evidence>
<proteinExistence type="predicted"/>
<feature type="chain" id="PRO_5017370814" description="Outer membrane protein beta-barrel domain-containing protein" evidence="1">
    <location>
        <begin position="24"/>
        <end position="173"/>
    </location>
</feature>
<dbReference type="OrthoDB" id="189250at2"/>
<protein>
    <recommendedName>
        <fullName evidence="4">Outer membrane protein beta-barrel domain-containing protein</fullName>
    </recommendedName>
</protein>
<dbReference type="EMBL" id="NRJF01000083">
    <property type="protein sequence ID" value="RIY35607.1"/>
    <property type="molecule type" value="Genomic_DNA"/>
</dbReference>
<keyword evidence="1" id="KW-0732">Signal</keyword>
<gene>
    <name evidence="2" type="ORF">CKF59_03420</name>
</gene>
<accession>A0A3A1YHV9</accession>
<dbReference type="SUPFAM" id="SSF56925">
    <property type="entry name" value="OMPA-like"/>
    <property type="match status" value="1"/>
</dbReference>
<reference evidence="2 3" key="1">
    <citation type="submission" date="2017-08" db="EMBL/GenBank/DDBJ databases">
        <title>Reclassification of Bisgaard taxon 37 and 44.</title>
        <authorList>
            <person name="Christensen H."/>
        </authorList>
    </citation>
    <scope>NUCLEOTIDE SEQUENCE [LARGE SCALE GENOMIC DNA]</scope>
    <source>
        <strain evidence="2 3">EEAB3T1</strain>
    </source>
</reference>
<evidence type="ECO:0000256" key="1">
    <source>
        <dbReference type="SAM" id="SignalP"/>
    </source>
</evidence>
<dbReference type="Proteomes" id="UP000265964">
    <property type="component" value="Unassembled WGS sequence"/>
</dbReference>
<name>A0A3A1YHV9_9GAMM</name>
<sequence>MHKLYKLSLASVVCLGLSTAAFASINANVSYFSQSYGDGLKATGTRFNLGLGFSPWDLAKVKITLGPEFSYADGSLNRSVNYSNSYYDLTAGLFGEVDLQLDNFQPYLRLSTGYAGAKFYNQRYLGGVYSQVGIGAKLFGTFSAGVDYRYTHLSNKDRSYNGNAYSFYVGISF</sequence>
<dbReference type="InterPro" id="IPR011250">
    <property type="entry name" value="OMP/PagP_B-barrel"/>
</dbReference>
<dbReference type="AlphaFoldDB" id="A0A3A1YHV9"/>
<evidence type="ECO:0000313" key="3">
    <source>
        <dbReference type="Proteomes" id="UP000265964"/>
    </source>
</evidence>
<organism evidence="2 3">
    <name type="scientific">Psittacicella gerlachiana</name>
    <dbReference type="NCBI Taxonomy" id="2028574"/>
    <lineage>
        <taxon>Bacteria</taxon>
        <taxon>Pseudomonadati</taxon>
        <taxon>Pseudomonadota</taxon>
        <taxon>Gammaproteobacteria</taxon>
        <taxon>Pasteurellales</taxon>
        <taxon>Psittacicellaceae</taxon>
        <taxon>Psittacicella</taxon>
    </lineage>
</organism>
<keyword evidence="3" id="KW-1185">Reference proteome</keyword>